<reference evidence="5" key="1">
    <citation type="submission" date="2010-10" db="EMBL/GenBank/DDBJ databases">
        <authorList>
            <consortium name="US DOE Joint Genome Institute (JGI-PGF)"/>
            <person name="Lucas S."/>
            <person name="Copeland A."/>
            <person name="Lapidus A."/>
            <person name="Bruce D."/>
            <person name="Goodwin L."/>
            <person name="Pitluck S."/>
            <person name="Kyrpides N."/>
            <person name="Mavromatis K."/>
            <person name="Detter J.C."/>
            <person name="Han C."/>
            <person name="Land M."/>
            <person name="Hauser L."/>
            <person name="Markowitz V."/>
            <person name="Cheng J.-F."/>
            <person name="Hugenholtz P."/>
            <person name="Woyke T."/>
            <person name="Wu D."/>
            <person name="Pukall R."/>
            <person name="Wahrenburg C."/>
            <person name="Brambilla E."/>
            <person name="Klenk H.-P."/>
            <person name="Eisen J.A."/>
        </authorList>
    </citation>
    <scope>NUCLEOTIDE SEQUENCE [LARGE SCALE GENOMIC DNA]</scope>
    <source>
        <strain evidence="5">DSM 13965</strain>
    </source>
</reference>
<dbReference type="PROSITE" id="PS51900">
    <property type="entry name" value="CB"/>
    <property type="match status" value="1"/>
</dbReference>
<proteinExistence type="predicted"/>
<sequence length="361" mass="39761">MEPRARRGIVALPIAMTVRRFLREYASHLAPSTRARYADAVDMLETYLTSQAPPIRHWDQVTPLTWRGFLGDFYLHKVAASPTEAHRLLSAYRVLTRWVDKQYSVATYPTYAVVYEEYRRTLPKAIGAARRIAEWLTQQEWEKWLRHERQAQVESMHALLTFLNNRLGRPEDDNAAPTAAGLAPQDRDLLIRMLRAVLSGSPAGAPDRIDLPASRPPASNARASVLQGLWQVREVRDGALVLEALDVEEVVEAGEGNELAEREREAPPGCPGREHGEAGTRTNDGAAVLDERGTPPSDDSQTAVRAAGGAPGTDPTDRSRVTVDMPTEIAALFEPGFTLVATLSCTGERGRLVGVGPVYPD</sequence>
<dbReference type="InterPro" id="IPR010998">
    <property type="entry name" value="Integrase_recombinase_N"/>
</dbReference>
<gene>
    <name evidence="5" type="ORF">ThesuDRAFT_01117</name>
</gene>
<organism evidence="5 6">
    <name type="scientific">Thermaerobacter subterraneus DSM 13965</name>
    <dbReference type="NCBI Taxonomy" id="867903"/>
    <lineage>
        <taxon>Bacteria</taxon>
        <taxon>Bacillati</taxon>
        <taxon>Bacillota</taxon>
        <taxon>Clostridia</taxon>
        <taxon>Eubacteriales</taxon>
        <taxon>Clostridiales Family XVII. Incertae Sedis</taxon>
        <taxon>Thermaerobacter</taxon>
    </lineage>
</organism>
<dbReference type="Proteomes" id="UP000005710">
    <property type="component" value="Unassembled WGS sequence"/>
</dbReference>
<dbReference type="AlphaFoldDB" id="K6PQZ8"/>
<protein>
    <recommendedName>
        <fullName evidence="4">Core-binding (CB) domain-containing protein</fullName>
    </recommendedName>
</protein>
<accession>K6PQZ8</accession>
<reference evidence="5" key="2">
    <citation type="submission" date="2012-10" db="EMBL/GenBank/DDBJ databases">
        <title>Improved high-quality draft of Thermaerobacter subterraneus C21, DSM 13965.</title>
        <authorList>
            <consortium name="DOE Joint Genome Institute"/>
            <person name="Eisen J."/>
            <person name="Huntemann M."/>
            <person name="Wei C.-L."/>
            <person name="Han J."/>
            <person name="Detter J.C."/>
            <person name="Han C."/>
            <person name="Tapia R."/>
            <person name="Chen A."/>
            <person name="Kyrpides N."/>
            <person name="Mavromatis K."/>
            <person name="Markowitz V."/>
            <person name="Szeto E."/>
            <person name="Ivanova N."/>
            <person name="Mikhailova N."/>
            <person name="Ovchinnikova G."/>
            <person name="Pagani I."/>
            <person name="Pati A."/>
            <person name="Goodwin L."/>
            <person name="Nordberg H.P."/>
            <person name="Cantor M.N."/>
            <person name="Hua S.X."/>
            <person name="Woyke T."/>
            <person name="Eisen J."/>
            <person name="Klenk H.-P."/>
        </authorList>
    </citation>
    <scope>NUCLEOTIDE SEQUENCE [LARGE SCALE GENOMIC DNA]</scope>
    <source>
        <strain evidence="5">DSM 13965</strain>
    </source>
</reference>
<feature type="compositionally biased region" description="Basic and acidic residues" evidence="3">
    <location>
        <begin position="259"/>
        <end position="278"/>
    </location>
</feature>
<feature type="region of interest" description="Disordered" evidence="3">
    <location>
        <begin position="253"/>
        <end position="321"/>
    </location>
</feature>
<evidence type="ECO:0000256" key="3">
    <source>
        <dbReference type="SAM" id="MobiDB-lite"/>
    </source>
</evidence>
<evidence type="ECO:0000259" key="4">
    <source>
        <dbReference type="PROSITE" id="PS51900"/>
    </source>
</evidence>
<evidence type="ECO:0000313" key="6">
    <source>
        <dbReference type="Proteomes" id="UP000005710"/>
    </source>
</evidence>
<feature type="domain" description="Core-binding (CB)" evidence="4">
    <location>
        <begin position="16"/>
        <end position="100"/>
    </location>
</feature>
<keyword evidence="6" id="KW-1185">Reference proteome</keyword>
<comment type="caution">
    <text evidence="5">The sequence shown here is derived from an EMBL/GenBank/DDBJ whole genome shotgun (WGS) entry which is preliminary data.</text>
</comment>
<dbReference type="GO" id="GO:0003677">
    <property type="term" value="F:DNA binding"/>
    <property type="evidence" value="ECO:0007669"/>
    <property type="project" value="UniProtKB-UniRule"/>
</dbReference>
<dbReference type="InterPro" id="IPR044068">
    <property type="entry name" value="CB"/>
</dbReference>
<dbReference type="EMBL" id="AENY02000002">
    <property type="protein sequence ID" value="EKP95367.1"/>
    <property type="molecule type" value="Genomic_DNA"/>
</dbReference>
<dbReference type="Gene3D" id="1.10.150.130">
    <property type="match status" value="1"/>
</dbReference>
<evidence type="ECO:0000256" key="2">
    <source>
        <dbReference type="PROSITE-ProRule" id="PRU01248"/>
    </source>
</evidence>
<evidence type="ECO:0000256" key="1">
    <source>
        <dbReference type="ARBA" id="ARBA00023125"/>
    </source>
</evidence>
<dbReference type="HOGENOM" id="CLU_767125_0_0_9"/>
<keyword evidence="1 2" id="KW-0238">DNA-binding</keyword>
<evidence type="ECO:0000313" key="5">
    <source>
        <dbReference type="EMBL" id="EKP95367.1"/>
    </source>
</evidence>
<name>K6PQZ8_9FIRM</name>